<dbReference type="Gene3D" id="3.30.420.10">
    <property type="entry name" value="Ribonuclease H-like superfamily/Ribonuclease H"/>
    <property type="match status" value="1"/>
</dbReference>
<reference evidence="1" key="2">
    <citation type="submission" date="2014-03" db="EMBL/GenBank/DDBJ databases">
        <authorList>
            <person name="Genoscope - CEA"/>
        </authorList>
    </citation>
    <scope>NUCLEOTIDE SEQUENCE</scope>
</reference>
<sequence>MTQNTEVNQQLNGFNRRKYAFWSGPVRVLTSTRLRCFGMTLRVVHTVHPKNIAELKQFCKEEWSKIPPDRCAGLICNYRKCLVEVIAAKGVSTSY</sequence>
<dbReference type="EMBL" id="FR911898">
    <property type="protein sequence ID" value="CDQ91518.1"/>
    <property type="molecule type" value="Genomic_DNA"/>
</dbReference>
<protein>
    <submittedName>
        <fullName evidence="1">Uncharacterized protein</fullName>
    </submittedName>
</protein>
<dbReference type="GO" id="GO:0003676">
    <property type="term" value="F:nucleic acid binding"/>
    <property type="evidence" value="ECO:0007669"/>
    <property type="project" value="InterPro"/>
</dbReference>
<organism evidence="1 2">
    <name type="scientific">Oncorhynchus mykiss</name>
    <name type="common">Rainbow trout</name>
    <name type="synonym">Salmo gairdneri</name>
    <dbReference type="NCBI Taxonomy" id="8022"/>
    <lineage>
        <taxon>Eukaryota</taxon>
        <taxon>Metazoa</taxon>
        <taxon>Chordata</taxon>
        <taxon>Craniata</taxon>
        <taxon>Vertebrata</taxon>
        <taxon>Euteleostomi</taxon>
        <taxon>Actinopterygii</taxon>
        <taxon>Neopterygii</taxon>
        <taxon>Teleostei</taxon>
        <taxon>Protacanthopterygii</taxon>
        <taxon>Salmoniformes</taxon>
        <taxon>Salmonidae</taxon>
        <taxon>Salmoninae</taxon>
        <taxon>Oncorhynchus</taxon>
    </lineage>
</organism>
<reference evidence="1" key="1">
    <citation type="journal article" date="2014" name="Nat. Commun.">
        <title>The rainbow trout genome provides novel insights into evolution after whole-genome duplication in vertebrates.</title>
        <authorList>
            <person name="Berthelot C."/>
            <person name="Brunet F."/>
            <person name="Chalopin D."/>
            <person name="Juanchich A."/>
            <person name="Bernard M."/>
            <person name="Noel B."/>
            <person name="Bento P."/>
            <person name="Da Silva C."/>
            <person name="Labadie K."/>
            <person name="Alberti A."/>
            <person name="Aury J.M."/>
            <person name="Louis A."/>
            <person name="Dehais P."/>
            <person name="Bardou P."/>
            <person name="Montfort J."/>
            <person name="Klopp C."/>
            <person name="Cabau C."/>
            <person name="Gaspin C."/>
            <person name="Thorgaard G.H."/>
            <person name="Boussaha M."/>
            <person name="Quillet E."/>
            <person name="Guyomard R."/>
            <person name="Galiana D."/>
            <person name="Bobe J."/>
            <person name="Volff J.N."/>
            <person name="Genet C."/>
            <person name="Wincker P."/>
            <person name="Jaillon O."/>
            <person name="Roest Crollius H."/>
            <person name="Guiguen Y."/>
        </authorList>
    </citation>
    <scope>NUCLEOTIDE SEQUENCE [LARGE SCALE GENOMIC DNA]</scope>
</reference>
<dbReference type="STRING" id="8022.A0A060YHW6"/>
<accession>A0A060YHW6</accession>
<dbReference type="PaxDb" id="8022-A0A060YHW6"/>
<dbReference type="Proteomes" id="UP000193380">
    <property type="component" value="Unassembled WGS sequence"/>
</dbReference>
<dbReference type="InterPro" id="IPR036397">
    <property type="entry name" value="RNaseH_sf"/>
</dbReference>
<proteinExistence type="predicted"/>
<name>A0A060YHW6_ONCMY</name>
<evidence type="ECO:0000313" key="2">
    <source>
        <dbReference type="Proteomes" id="UP000193380"/>
    </source>
</evidence>
<gene>
    <name evidence="1" type="ORF">GSONMT00043591001</name>
</gene>
<evidence type="ECO:0000313" key="1">
    <source>
        <dbReference type="EMBL" id="CDQ91518.1"/>
    </source>
</evidence>
<dbReference type="AlphaFoldDB" id="A0A060YHW6"/>